<dbReference type="OrthoDB" id="5212574at2759"/>
<dbReference type="Proteomes" id="UP000266673">
    <property type="component" value="Unassembled WGS sequence"/>
</dbReference>
<keyword evidence="2" id="KW-1185">Reference proteome</keyword>
<dbReference type="AlphaFoldDB" id="A0A397U0P0"/>
<dbReference type="Gene3D" id="3.90.190.20">
    <property type="entry name" value="Mur ligase, C-terminal domain"/>
    <property type="match status" value="1"/>
</dbReference>
<dbReference type="EMBL" id="QKWP01002649">
    <property type="protein sequence ID" value="RIB02587.1"/>
    <property type="molecule type" value="Genomic_DNA"/>
</dbReference>
<dbReference type="GO" id="GO:0016881">
    <property type="term" value="F:acid-amino acid ligase activity"/>
    <property type="evidence" value="ECO:0007669"/>
    <property type="project" value="InterPro"/>
</dbReference>
<comment type="caution">
    <text evidence="1">The sequence shown here is derived from an EMBL/GenBank/DDBJ whole genome shotgun (WGS) entry which is preliminary data.</text>
</comment>
<sequence>MSTNINLDLIRIYYSLFDLLDKPHQRFSVQRFSVIRITEKVGVMKTGCKVVFAPQIEQVAENTLKKIFEDIGSILTSDLLRKREPKFSIIANYHGITCAQWPGRLQWVDVLKSQVQVDGAHNPSAAKALRNYVHEQLQLQNKEIIKICNAC</sequence>
<evidence type="ECO:0000313" key="1">
    <source>
        <dbReference type="EMBL" id="RIB02587.1"/>
    </source>
</evidence>
<evidence type="ECO:0000313" key="2">
    <source>
        <dbReference type="Proteomes" id="UP000266673"/>
    </source>
</evidence>
<reference evidence="1 2" key="1">
    <citation type="submission" date="2018-06" db="EMBL/GenBank/DDBJ databases">
        <title>Comparative genomics reveals the genomic features of Rhizophagus irregularis, R. cerebriforme, R. diaphanum and Gigaspora rosea, and their symbiotic lifestyle signature.</title>
        <authorList>
            <person name="Morin E."/>
            <person name="San Clemente H."/>
            <person name="Chen E.C.H."/>
            <person name="De La Providencia I."/>
            <person name="Hainaut M."/>
            <person name="Kuo A."/>
            <person name="Kohler A."/>
            <person name="Murat C."/>
            <person name="Tang N."/>
            <person name="Roy S."/>
            <person name="Loubradou J."/>
            <person name="Henrissat B."/>
            <person name="Grigoriev I.V."/>
            <person name="Corradi N."/>
            <person name="Roux C."/>
            <person name="Martin F.M."/>
        </authorList>
    </citation>
    <scope>NUCLEOTIDE SEQUENCE [LARGE SCALE GENOMIC DNA]</scope>
    <source>
        <strain evidence="1 2">DAOM 194757</strain>
    </source>
</reference>
<dbReference type="STRING" id="44941.A0A397U0P0"/>
<name>A0A397U0P0_9GLOM</name>
<gene>
    <name evidence="1" type="ORF">C2G38_2227422</name>
</gene>
<dbReference type="SUPFAM" id="SSF53244">
    <property type="entry name" value="MurD-like peptide ligases, peptide-binding domain"/>
    <property type="match status" value="1"/>
</dbReference>
<dbReference type="InterPro" id="IPR036615">
    <property type="entry name" value="Mur_ligase_C_dom_sf"/>
</dbReference>
<accession>A0A397U0P0</accession>
<proteinExistence type="predicted"/>
<organism evidence="1 2">
    <name type="scientific">Gigaspora rosea</name>
    <dbReference type="NCBI Taxonomy" id="44941"/>
    <lineage>
        <taxon>Eukaryota</taxon>
        <taxon>Fungi</taxon>
        <taxon>Fungi incertae sedis</taxon>
        <taxon>Mucoromycota</taxon>
        <taxon>Glomeromycotina</taxon>
        <taxon>Glomeromycetes</taxon>
        <taxon>Diversisporales</taxon>
        <taxon>Gigasporaceae</taxon>
        <taxon>Gigaspora</taxon>
    </lineage>
</organism>
<protein>
    <submittedName>
        <fullName evidence="1">Uncharacterized protein</fullName>
    </submittedName>
</protein>